<sequence>MVVASTTMNGAPRLGLGMAALGRPGYITLDRASTLGSVRTIDDMQSKANQVMDQLFQLSTTSTTTTGANRPWLDCARSYGLSEKFVGEYLRDNKIAPSDVFVSSKWGYTYVADWNIELGEGDPHEVKDHSADNFLKQVEETNEFIGEFVDLYQVHSATFESGILTDERVHAALSKCKDERGWMLGLSVSGPNQGDILKEAMKLKSTTESEKPLFDSVQCTYNILEQGAGEALQVAHDSGMDIIIKEGLANGRALRLPSLKDYAAQLDCAPDQLALGCILAQPFEPRVLSGAVTPEQLTSNFGAQDVAAKLRNEPGLLEEIMKECRVESEPYWKERSALSWN</sequence>
<reference evidence="2" key="1">
    <citation type="submission" date="2021-01" db="EMBL/GenBank/DDBJ databases">
        <authorList>
            <person name="Corre E."/>
            <person name="Pelletier E."/>
            <person name="Niang G."/>
            <person name="Scheremetjew M."/>
            <person name="Finn R."/>
            <person name="Kale V."/>
            <person name="Holt S."/>
            <person name="Cochrane G."/>
            <person name="Meng A."/>
            <person name="Brown T."/>
            <person name="Cohen L."/>
        </authorList>
    </citation>
    <scope>NUCLEOTIDE SEQUENCE</scope>
    <source>
        <strain evidence="2">CCMP 410</strain>
    </source>
</reference>
<evidence type="ECO:0000259" key="1">
    <source>
        <dbReference type="Pfam" id="PF00248"/>
    </source>
</evidence>
<dbReference type="SUPFAM" id="SSF51430">
    <property type="entry name" value="NAD(P)-linked oxidoreductase"/>
    <property type="match status" value="1"/>
</dbReference>
<feature type="domain" description="NADP-dependent oxidoreductase" evidence="1">
    <location>
        <begin position="61"/>
        <end position="304"/>
    </location>
</feature>
<gene>
    <name evidence="2" type="ORF">GOCE00092_LOCUS9606</name>
</gene>
<protein>
    <recommendedName>
        <fullName evidence="1">NADP-dependent oxidoreductase domain-containing protein</fullName>
    </recommendedName>
</protein>
<accession>A0A7S1Y6X1</accession>
<dbReference type="PANTHER" id="PTHR43312:SF1">
    <property type="entry name" value="NADP-DEPENDENT OXIDOREDUCTASE DOMAIN-CONTAINING PROTEIN"/>
    <property type="match status" value="1"/>
</dbReference>
<dbReference type="CDD" id="cd19098">
    <property type="entry name" value="AKR_unchar"/>
    <property type="match status" value="1"/>
</dbReference>
<name>A0A7S1Y6X1_9STRA</name>
<evidence type="ECO:0000313" key="2">
    <source>
        <dbReference type="EMBL" id="CAD9280696.1"/>
    </source>
</evidence>
<dbReference type="Pfam" id="PF00248">
    <property type="entry name" value="Aldo_ket_red"/>
    <property type="match status" value="1"/>
</dbReference>
<dbReference type="PANTHER" id="PTHR43312">
    <property type="entry name" value="D-THREO-ALDOSE 1-DEHYDROGENASE"/>
    <property type="match status" value="1"/>
</dbReference>
<dbReference type="InterPro" id="IPR053135">
    <property type="entry name" value="AKR2_Oxidoreductase"/>
</dbReference>
<dbReference type="InterPro" id="IPR023210">
    <property type="entry name" value="NADP_OxRdtase_dom"/>
</dbReference>
<organism evidence="2">
    <name type="scientific">Grammatophora oceanica</name>
    <dbReference type="NCBI Taxonomy" id="210454"/>
    <lineage>
        <taxon>Eukaryota</taxon>
        <taxon>Sar</taxon>
        <taxon>Stramenopiles</taxon>
        <taxon>Ochrophyta</taxon>
        <taxon>Bacillariophyta</taxon>
        <taxon>Fragilariophyceae</taxon>
        <taxon>Fragilariophycidae</taxon>
        <taxon>Rhabdonematales</taxon>
        <taxon>Grammatophoraceae</taxon>
        <taxon>Grammatophora</taxon>
    </lineage>
</organism>
<proteinExistence type="predicted"/>
<dbReference type="Gene3D" id="3.20.20.100">
    <property type="entry name" value="NADP-dependent oxidoreductase domain"/>
    <property type="match status" value="1"/>
</dbReference>
<dbReference type="EMBL" id="HBGK01019045">
    <property type="protein sequence ID" value="CAD9280696.1"/>
    <property type="molecule type" value="Transcribed_RNA"/>
</dbReference>
<dbReference type="AlphaFoldDB" id="A0A7S1Y6X1"/>
<dbReference type="InterPro" id="IPR036812">
    <property type="entry name" value="NAD(P)_OxRdtase_dom_sf"/>
</dbReference>